<feature type="compositionally biased region" description="Pro residues" evidence="1">
    <location>
        <begin position="9"/>
        <end position="23"/>
    </location>
</feature>
<evidence type="ECO:0000313" key="3">
    <source>
        <dbReference type="Proteomes" id="UP001556170"/>
    </source>
</evidence>
<keyword evidence="3" id="KW-1185">Reference proteome</keyword>
<evidence type="ECO:0000256" key="1">
    <source>
        <dbReference type="SAM" id="MobiDB-lite"/>
    </source>
</evidence>
<accession>A0ABV3QNB9</accession>
<feature type="region of interest" description="Disordered" evidence="1">
    <location>
        <begin position="1"/>
        <end position="68"/>
    </location>
</feature>
<organism evidence="2 3">
    <name type="scientific">Rhodanobacter geophilus</name>
    <dbReference type="NCBI Taxonomy" id="3162488"/>
    <lineage>
        <taxon>Bacteria</taxon>
        <taxon>Pseudomonadati</taxon>
        <taxon>Pseudomonadota</taxon>
        <taxon>Gammaproteobacteria</taxon>
        <taxon>Lysobacterales</taxon>
        <taxon>Rhodanobacteraceae</taxon>
        <taxon>Rhodanobacter</taxon>
    </lineage>
</organism>
<evidence type="ECO:0000313" key="2">
    <source>
        <dbReference type="EMBL" id="MEW9624095.1"/>
    </source>
</evidence>
<protein>
    <submittedName>
        <fullName evidence="2">Uncharacterized protein</fullName>
    </submittedName>
</protein>
<comment type="caution">
    <text evidence="2">The sequence shown here is derived from an EMBL/GenBank/DDBJ whole genome shotgun (WGS) entry which is preliminary data.</text>
</comment>
<sequence>MMLPSSHPNAPPVPAGMFPPAPVEPATDGVGKNFPPHADYNLQPLQVDSLGHYLPPGEEPEEERFHVR</sequence>
<gene>
    <name evidence="2" type="ORF">ABQJ56_07615</name>
</gene>
<proteinExistence type="predicted"/>
<dbReference type="EMBL" id="JBFOHL010000005">
    <property type="protein sequence ID" value="MEW9624095.1"/>
    <property type="molecule type" value="Genomic_DNA"/>
</dbReference>
<reference evidence="2 3" key="1">
    <citation type="submission" date="2024-06" db="EMBL/GenBank/DDBJ databases">
        <authorList>
            <person name="Woo H."/>
        </authorList>
    </citation>
    <scope>NUCLEOTIDE SEQUENCE [LARGE SCALE GENOMIC DNA]</scope>
    <source>
        <strain evidence="2 3">S2-g</strain>
    </source>
</reference>
<dbReference type="Proteomes" id="UP001556170">
    <property type="component" value="Unassembled WGS sequence"/>
</dbReference>
<dbReference type="RefSeq" id="WP_367844400.1">
    <property type="nucleotide sequence ID" value="NZ_JBFOHL010000005.1"/>
</dbReference>
<name>A0ABV3QNB9_9GAMM</name>